<dbReference type="GO" id="GO:0005886">
    <property type="term" value="C:plasma membrane"/>
    <property type="evidence" value="ECO:0007669"/>
    <property type="project" value="TreeGrafter"/>
</dbReference>
<evidence type="ECO:0000256" key="2">
    <source>
        <dbReference type="ARBA" id="ARBA00022692"/>
    </source>
</evidence>
<comment type="caution">
    <text evidence="5">The sequence shown here is derived from an EMBL/GenBank/DDBJ whole genome shotgun (WGS) entry which is preliminary data.</text>
</comment>
<dbReference type="PANTHER" id="PTHR16521">
    <property type="entry name" value="TYPE-1 ANGIOTENSIN II RECEPTOR-ASSOCIATED PROTEIN"/>
    <property type="match status" value="1"/>
</dbReference>
<accession>A0A5N5T056</accession>
<reference evidence="5 6" key="1">
    <citation type="journal article" date="2019" name="PLoS Biol.">
        <title>Sex chromosomes control vertical transmission of feminizing Wolbachia symbionts in an isopod.</title>
        <authorList>
            <person name="Becking T."/>
            <person name="Chebbi M.A."/>
            <person name="Giraud I."/>
            <person name="Moumen B."/>
            <person name="Laverre T."/>
            <person name="Caubet Y."/>
            <person name="Peccoud J."/>
            <person name="Gilbert C."/>
            <person name="Cordaux R."/>
        </authorList>
    </citation>
    <scope>NUCLEOTIDE SEQUENCE [LARGE SCALE GENOMIC DNA]</scope>
    <source>
        <strain evidence="5">ANa2</strain>
        <tissue evidence="5">Whole body excluding digestive tract and cuticle</tissue>
    </source>
</reference>
<evidence type="ECO:0000313" key="6">
    <source>
        <dbReference type="Proteomes" id="UP000326759"/>
    </source>
</evidence>
<keyword evidence="4" id="KW-0472">Membrane</keyword>
<name>A0A5N5T056_9CRUS</name>
<protein>
    <submittedName>
        <fullName evidence="5">Uncharacterized protein</fullName>
    </submittedName>
</protein>
<organism evidence="5 6">
    <name type="scientific">Armadillidium nasatum</name>
    <dbReference type="NCBI Taxonomy" id="96803"/>
    <lineage>
        <taxon>Eukaryota</taxon>
        <taxon>Metazoa</taxon>
        <taxon>Ecdysozoa</taxon>
        <taxon>Arthropoda</taxon>
        <taxon>Crustacea</taxon>
        <taxon>Multicrustacea</taxon>
        <taxon>Malacostraca</taxon>
        <taxon>Eumalacostraca</taxon>
        <taxon>Peracarida</taxon>
        <taxon>Isopoda</taxon>
        <taxon>Oniscidea</taxon>
        <taxon>Crinocheta</taxon>
        <taxon>Armadillidiidae</taxon>
        <taxon>Armadillidium</taxon>
    </lineage>
</organism>
<evidence type="ECO:0000256" key="1">
    <source>
        <dbReference type="ARBA" id="ARBA00004141"/>
    </source>
</evidence>
<sequence length="95" mass="10556">MAVCINVISILMDVVVLSMNWPEKSSWGAKSRFGTVCAVSNLLLRPISSIILYRLFQDRAGTYGNFVMPSGLDSLFGNRRAPYEDIDQRGSPVDK</sequence>
<evidence type="ECO:0000313" key="5">
    <source>
        <dbReference type="EMBL" id="KAB7499826.1"/>
    </source>
</evidence>
<keyword evidence="6" id="KW-1185">Reference proteome</keyword>
<dbReference type="PANTHER" id="PTHR16521:SF3">
    <property type="entry name" value="TYPE-1 ANGIOTENSIN II RECEPTOR-ASSOCIATED PROTEIN"/>
    <property type="match status" value="1"/>
</dbReference>
<dbReference type="EMBL" id="SEYY01016440">
    <property type="protein sequence ID" value="KAB7499826.1"/>
    <property type="molecule type" value="Genomic_DNA"/>
</dbReference>
<evidence type="ECO:0000256" key="4">
    <source>
        <dbReference type="ARBA" id="ARBA00023136"/>
    </source>
</evidence>
<evidence type="ECO:0000256" key="3">
    <source>
        <dbReference type="ARBA" id="ARBA00022989"/>
    </source>
</evidence>
<keyword evidence="3" id="KW-1133">Transmembrane helix</keyword>
<comment type="subcellular location">
    <subcellularLocation>
        <location evidence="1">Membrane</location>
        <topology evidence="1">Multi-pass membrane protein</topology>
    </subcellularLocation>
</comment>
<dbReference type="Pfam" id="PF06396">
    <property type="entry name" value="AGTRAP"/>
    <property type="match status" value="1"/>
</dbReference>
<gene>
    <name evidence="5" type="ORF">Anas_04730</name>
</gene>
<dbReference type="GO" id="GO:0038166">
    <property type="term" value="P:angiotensin-activated signaling pathway"/>
    <property type="evidence" value="ECO:0007669"/>
    <property type="project" value="InterPro"/>
</dbReference>
<dbReference type="OrthoDB" id="8191171at2759"/>
<dbReference type="Proteomes" id="UP000326759">
    <property type="component" value="Unassembled WGS sequence"/>
</dbReference>
<keyword evidence="2" id="KW-0812">Transmembrane</keyword>
<dbReference type="InterPro" id="IPR009436">
    <property type="entry name" value="AGTRAP"/>
</dbReference>
<proteinExistence type="predicted"/>
<dbReference type="AlphaFoldDB" id="A0A5N5T056"/>